<dbReference type="AlphaFoldDB" id="U5W9P0"/>
<dbReference type="STRING" id="1246995.AFR_37415"/>
<protein>
    <recommendedName>
        <fullName evidence="1">Pyrrolo-quinoline quinone repeat domain-containing protein</fullName>
    </recommendedName>
</protein>
<feature type="domain" description="Pyrrolo-quinoline quinone repeat" evidence="1">
    <location>
        <begin position="88"/>
        <end position="265"/>
    </location>
</feature>
<organism evidence="2 3">
    <name type="scientific">Actinoplanes friuliensis DSM 7358</name>
    <dbReference type="NCBI Taxonomy" id="1246995"/>
    <lineage>
        <taxon>Bacteria</taxon>
        <taxon>Bacillati</taxon>
        <taxon>Actinomycetota</taxon>
        <taxon>Actinomycetes</taxon>
        <taxon>Micromonosporales</taxon>
        <taxon>Micromonosporaceae</taxon>
        <taxon>Actinoplanes</taxon>
    </lineage>
</organism>
<dbReference type="PANTHER" id="PTHR34512">
    <property type="entry name" value="CELL SURFACE PROTEIN"/>
    <property type="match status" value="1"/>
</dbReference>
<dbReference type="InterPro" id="IPR002372">
    <property type="entry name" value="PQQ_rpt_dom"/>
</dbReference>
<dbReference type="eggNOG" id="COG1520">
    <property type="taxonomic scope" value="Bacteria"/>
</dbReference>
<dbReference type="PATRIC" id="fig|1246995.3.peg.7568"/>
<dbReference type="InterPro" id="IPR011047">
    <property type="entry name" value="Quinoprotein_ADH-like_sf"/>
</dbReference>
<dbReference type="InterPro" id="IPR015943">
    <property type="entry name" value="WD40/YVTN_repeat-like_dom_sf"/>
</dbReference>
<dbReference type="KEGG" id="afs:AFR_37415"/>
<keyword evidence="3" id="KW-1185">Reference proteome</keyword>
<dbReference type="SUPFAM" id="SSF50998">
    <property type="entry name" value="Quinoprotein alcohol dehydrogenase-like"/>
    <property type="match status" value="1"/>
</dbReference>
<proteinExistence type="predicted"/>
<dbReference type="Pfam" id="PF13360">
    <property type="entry name" value="PQQ_2"/>
    <property type="match status" value="2"/>
</dbReference>
<dbReference type="PANTHER" id="PTHR34512:SF30">
    <property type="entry name" value="OUTER MEMBRANE PROTEIN ASSEMBLY FACTOR BAMB"/>
    <property type="match status" value="1"/>
</dbReference>
<dbReference type="Proteomes" id="UP000017746">
    <property type="component" value="Chromosome"/>
</dbReference>
<evidence type="ECO:0000259" key="1">
    <source>
        <dbReference type="Pfam" id="PF13360"/>
    </source>
</evidence>
<dbReference type="EMBL" id="CP006272">
    <property type="protein sequence ID" value="AGZ45737.1"/>
    <property type="molecule type" value="Genomic_DNA"/>
</dbReference>
<dbReference type="Gene3D" id="2.130.10.10">
    <property type="entry name" value="YVTN repeat-like/Quinoprotein amine dehydrogenase"/>
    <property type="match status" value="1"/>
</dbReference>
<dbReference type="RefSeq" id="WP_023562072.1">
    <property type="nucleotide sequence ID" value="NC_022657.1"/>
</dbReference>
<reference evidence="2 3" key="1">
    <citation type="journal article" date="2014" name="J. Biotechnol.">
        <title>Complete genome sequence of the actinobacterium Actinoplanes friuliensis HAG 010964, producer of the lipopeptide antibiotic friulimycin.</title>
        <authorList>
            <person name="Ruckert C."/>
            <person name="Szczepanowski R."/>
            <person name="Albersmeier A."/>
            <person name="Goesmann A."/>
            <person name="Fischer N."/>
            <person name="Steinkamper A."/>
            <person name="Puhler A."/>
            <person name="Biener R."/>
            <person name="Schwartz D."/>
            <person name="Kalinowski J."/>
        </authorList>
    </citation>
    <scope>NUCLEOTIDE SEQUENCE [LARGE SCALE GENOMIC DNA]</scope>
    <source>
        <strain evidence="2 3">DSM 7358</strain>
    </source>
</reference>
<evidence type="ECO:0000313" key="3">
    <source>
        <dbReference type="Proteomes" id="UP000017746"/>
    </source>
</evidence>
<dbReference type="OrthoDB" id="3757373at2"/>
<name>U5W9P0_9ACTN</name>
<evidence type="ECO:0000313" key="2">
    <source>
        <dbReference type="EMBL" id="AGZ45737.1"/>
    </source>
</evidence>
<dbReference type="HOGENOM" id="CLU_050005_0_0_11"/>
<feature type="domain" description="Pyrrolo-quinoline quinone repeat" evidence="1">
    <location>
        <begin position="282"/>
        <end position="381"/>
    </location>
</feature>
<gene>
    <name evidence="2" type="ORF">AFR_37415</name>
</gene>
<accession>U5W9P0</accession>
<sequence>MTVIELGLVTDGGDQPLSDHERRPLGRRDVRRALVAVVALFSVLTVTGSARPDPKGLPQLWSIPYTEGADTFMLDAGNVYVLSQPDGSRITAYDSRTGARRWSTQGVTDTTWMGWARSGVLLMPAGFTTTRYQDVDGSEVSREFSRETVALDTATGRVLWRRTGEFSVAVSGRALLTEWNAEGSKARTFQVVRVSDGATVWSRPAAGLETWATDWMNHDSSDRLVAAAPDGRIEVFDLSDGRLVAGGTVPWVRQSTADNEFTSLSIDGHRLYIDRSMRERTAVTAYDTETLGRLWEVERPSSGGVYGCGPVLCVNGPDDTAGYDRDTGEVRWRLAGAANGFPMPGGRVLLDDDETGARHHLVDGATGKRLADLGAAVPVWNATATDLPYLLRRTKEPPGLMSISRIDENTGEELLRGTLPQVLDYGCQSEDDLLVCATPDSRLVVTDVG</sequence>